<dbReference type="AlphaFoldDB" id="A0A243D5J0"/>
<evidence type="ECO:0000313" key="2">
    <source>
        <dbReference type="Proteomes" id="UP000194911"/>
    </source>
</evidence>
<proteinExistence type="predicted"/>
<comment type="caution">
    <text evidence="1">The sequence shown here is derived from an EMBL/GenBank/DDBJ whole genome shotgun (WGS) entry which is preliminary data.</text>
</comment>
<organism evidence="1 2">
    <name type="scientific">Bacillus thuringiensis serovar vazensis</name>
    <dbReference type="NCBI Taxonomy" id="180867"/>
    <lineage>
        <taxon>Bacteria</taxon>
        <taxon>Bacillati</taxon>
        <taxon>Bacillota</taxon>
        <taxon>Bacilli</taxon>
        <taxon>Bacillales</taxon>
        <taxon>Bacillaceae</taxon>
        <taxon>Bacillus</taxon>
        <taxon>Bacillus cereus group</taxon>
    </lineage>
</organism>
<dbReference type="Proteomes" id="UP000194911">
    <property type="component" value="Unassembled WGS sequence"/>
</dbReference>
<reference evidence="1 2" key="1">
    <citation type="submission" date="2016-10" db="EMBL/GenBank/DDBJ databases">
        <title>Comparative genomics of Bacillus thuringiensis reveals a path to pathogens against multiple invertebrate hosts.</title>
        <authorList>
            <person name="Zheng J."/>
            <person name="Gao Q."/>
            <person name="Liu H."/>
            <person name="Peng D."/>
            <person name="Ruan L."/>
            <person name="Sun M."/>
        </authorList>
    </citation>
    <scope>NUCLEOTIDE SEQUENCE [LARGE SCALE GENOMIC DNA]</scope>
    <source>
        <strain evidence="1">BGSC 4CE1</strain>
    </source>
</reference>
<sequence length="39" mass="4720">MTDLLIRHLERICMNYKMFRAINRLAGRNSTLDTFMIFI</sequence>
<accession>A0A243D5J0</accession>
<dbReference type="EMBL" id="NFDQ01000006">
    <property type="protein sequence ID" value="OTY80732.1"/>
    <property type="molecule type" value="Genomic_DNA"/>
</dbReference>
<feature type="non-terminal residue" evidence="1">
    <location>
        <position position="39"/>
    </location>
</feature>
<evidence type="ECO:0000313" key="1">
    <source>
        <dbReference type="EMBL" id="OTY80732.1"/>
    </source>
</evidence>
<gene>
    <name evidence="1" type="ORF">BK749_00375</name>
</gene>
<name>A0A243D5J0_BACTU</name>
<protein>
    <submittedName>
        <fullName evidence="1">Undecaprenyl-diphosphatase</fullName>
    </submittedName>
</protein>